<evidence type="ECO:0000313" key="5">
    <source>
        <dbReference type="WBParaSite" id="SMUV_0000284401-mRNA-1"/>
    </source>
</evidence>
<dbReference type="Proteomes" id="UP000046393">
    <property type="component" value="Unplaced"/>
</dbReference>
<dbReference type="WBParaSite" id="SMUV_0000284401-mRNA-1">
    <property type="protein sequence ID" value="SMUV_0000284401-mRNA-1"/>
    <property type="gene ID" value="SMUV_0000284401"/>
</dbReference>
<dbReference type="InterPro" id="IPR011761">
    <property type="entry name" value="ATP-grasp"/>
</dbReference>
<evidence type="ECO:0000256" key="2">
    <source>
        <dbReference type="SAM" id="MobiDB-lite"/>
    </source>
</evidence>
<dbReference type="PANTHER" id="PTHR10841:SF17">
    <property type="entry name" value="SYNAPSIN"/>
    <property type="match status" value="1"/>
</dbReference>
<dbReference type="GO" id="GO:0005524">
    <property type="term" value="F:ATP binding"/>
    <property type="evidence" value="ECO:0007669"/>
    <property type="project" value="UniProtKB-UniRule"/>
</dbReference>
<feature type="region of interest" description="Disordered" evidence="2">
    <location>
        <begin position="443"/>
        <end position="482"/>
    </location>
</feature>
<evidence type="ECO:0000259" key="3">
    <source>
        <dbReference type="PROSITE" id="PS50975"/>
    </source>
</evidence>
<dbReference type="InterPro" id="IPR020897">
    <property type="entry name" value="Synapsin_pre-ATP-grasp_dom"/>
</dbReference>
<dbReference type="Gene3D" id="3.40.50.20">
    <property type="match status" value="1"/>
</dbReference>
<dbReference type="GO" id="GO:0007269">
    <property type="term" value="P:neurotransmitter secretion"/>
    <property type="evidence" value="ECO:0007669"/>
    <property type="project" value="TreeGrafter"/>
</dbReference>
<feature type="compositionally biased region" description="Basic and acidic residues" evidence="2">
    <location>
        <begin position="443"/>
        <end position="454"/>
    </location>
</feature>
<dbReference type="InterPro" id="IPR020898">
    <property type="entry name" value="Synapsin_ATP-bd_dom"/>
</dbReference>
<evidence type="ECO:0000313" key="4">
    <source>
        <dbReference type="Proteomes" id="UP000046393"/>
    </source>
</evidence>
<feature type="compositionally biased region" description="Low complexity" evidence="2">
    <location>
        <begin position="379"/>
        <end position="395"/>
    </location>
</feature>
<dbReference type="PROSITE" id="PS50975">
    <property type="entry name" value="ATP_GRASP"/>
    <property type="match status" value="1"/>
</dbReference>
<dbReference type="GO" id="GO:0046872">
    <property type="term" value="F:metal ion binding"/>
    <property type="evidence" value="ECO:0007669"/>
    <property type="project" value="InterPro"/>
</dbReference>
<keyword evidence="1" id="KW-0547">Nucleotide-binding</keyword>
<dbReference type="SUPFAM" id="SSF52440">
    <property type="entry name" value="PreATP-grasp domain"/>
    <property type="match status" value="1"/>
</dbReference>
<feature type="compositionally biased region" description="Polar residues" evidence="2">
    <location>
        <begin position="414"/>
        <end position="423"/>
    </location>
</feature>
<keyword evidence="4" id="KW-1185">Reference proteome</keyword>
<dbReference type="Gene3D" id="3.30.470.20">
    <property type="entry name" value="ATP-grasp fold, B domain"/>
    <property type="match status" value="1"/>
</dbReference>
<feature type="region of interest" description="Disordered" evidence="2">
    <location>
        <begin position="379"/>
        <end position="423"/>
    </location>
</feature>
<dbReference type="Pfam" id="PF02078">
    <property type="entry name" value="Synapsin"/>
    <property type="match status" value="1"/>
</dbReference>
<dbReference type="AlphaFoldDB" id="A0A0N5AF13"/>
<name>A0A0N5AF13_9BILA</name>
<dbReference type="Pfam" id="PF02750">
    <property type="entry name" value="Synapsin_C"/>
    <property type="match status" value="1"/>
</dbReference>
<dbReference type="STRING" id="451379.A0A0N5AF13"/>
<dbReference type="PANTHER" id="PTHR10841">
    <property type="entry name" value="SYNAPSIN"/>
    <property type="match status" value="1"/>
</dbReference>
<sequence>MESITSGMNFLKRRFSSQDSCDDKIAPVSTNTATANASGQQTNSNQSTGFPLTSGFSFSNIANKVSSTISAPSSPSKSVSVYSQVQGITKNLMHAASGGISYSQSHRGNYKTVLIIDDEPVDWNKYFRINRIGHQLRIEQAPFWNIHVCCYGYKECTVEIRTEKERRVFHPDFVFYHQLAKSDRGDFSNIVFALVKAGIPSINSPDSVLTFINKNWMESITKFPVVIRVGHGNKGSAKIKIDNELQLLELEGIVRSFKASEVTTEPFIETKYDLHLQKIGNEMKSFIRKGISNNWKSSASSAVLEQIAITNRHKQLIQLISDIFGGMDIVGIDILVAKDGREIVHDVNDVLNLLGDTQEEDRRAIADLIQAKILHIMTQQQHQQPQQQLNQNNVQSRRRTEQPPLPPRPPSVGMTPSNSMERGYSAQIQKNVLTDDKADIQKRSAVESSKDQQHPKPMRQRSITDKEISSQNSSFQDDTMGQLKRTFAGIFGDV</sequence>
<feature type="domain" description="ATP-grasp" evidence="3">
    <location>
        <begin position="191"/>
        <end position="377"/>
    </location>
</feature>
<protein>
    <submittedName>
        <fullName evidence="5">ATP-grasp domain-containing protein</fullName>
    </submittedName>
</protein>
<evidence type="ECO:0000256" key="1">
    <source>
        <dbReference type="PROSITE-ProRule" id="PRU00409"/>
    </source>
</evidence>
<proteinExistence type="predicted"/>
<dbReference type="InterPro" id="IPR016185">
    <property type="entry name" value="PreATP-grasp_dom_sf"/>
</dbReference>
<organism evidence="4 5">
    <name type="scientific">Syphacia muris</name>
    <dbReference type="NCBI Taxonomy" id="451379"/>
    <lineage>
        <taxon>Eukaryota</taxon>
        <taxon>Metazoa</taxon>
        <taxon>Ecdysozoa</taxon>
        <taxon>Nematoda</taxon>
        <taxon>Chromadorea</taxon>
        <taxon>Rhabditida</taxon>
        <taxon>Spirurina</taxon>
        <taxon>Oxyuridomorpha</taxon>
        <taxon>Oxyuroidea</taxon>
        <taxon>Oxyuridae</taxon>
        <taxon>Syphacia</taxon>
    </lineage>
</organism>
<reference evidence="5" key="1">
    <citation type="submission" date="2017-02" db="UniProtKB">
        <authorList>
            <consortium name="WormBaseParasite"/>
        </authorList>
    </citation>
    <scope>IDENTIFICATION</scope>
</reference>
<dbReference type="GO" id="GO:0030672">
    <property type="term" value="C:synaptic vesicle membrane"/>
    <property type="evidence" value="ECO:0007669"/>
    <property type="project" value="TreeGrafter"/>
</dbReference>
<dbReference type="SUPFAM" id="SSF56059">
    <property type="entry name" value="Glutathione synthetase ATP-binding domain-like"/>
    <property type="match status" value="1"/>
</dbReference>
<feature type="compositionally biased region" description="Polar residues" evidence="2">
    <location>
        <begin position="469"/>
        <end position="479"/>
    </location>
</feature>
<accession>A0A0N5AF13</accession>
<keyword evidence="1" id="KW-0067">ATP-binding</keyword>